<sequence>MSQKEDSKNNFTDRAYNISIRVSNHDDLPINERFGDTSDVSELSRTVLFSLFTLFAGESLKDNYAEDINEEFKNVSGVLYPNFNLENLDEHGSLGSGIEDFIRDLKEYRFYVPKSLAERRKDELTPLEFDIGYKGDLESVLNCVGDTLKALRDEKISFWTSVLEVYRKDKEAFDLEFRTKHIRADKDYERFLKLTPEDIQKSEERLGRGRES</sequence>
<accession>A0A0F9NMH1</accession>
<proteinExistence type="predicted"/>
<organism evidence="1">
    <name type="scientific">marine sediment metagenome</name>
    <dbReference type="NCBI Taxonomy" id="412755"/>
    <lineage>
        <taxon>unclassified sequences</taxon>
        <taxon>metagenomes</taxon>
        <taxon>ecological metagenomes</taxon>
    </lineage>
</organism>
<dbReference type="EMBL" id="LAZR01003369">
    <property type="protein sequence ID" value="KKN19069.1"/>
    <property type="molecule type" value="Genomic_DNA"/>
</dbReference>
<reference evidence="1" key="1">
    <citation type="journal article" date="2015" name="Nature">
        <title>Complex archaea that bridge the gap between prokaryotes and eukaryotes.</title>
        <authorList>
            <person name="Spang A."/>
            <person name="Saw J.H."/>
            <person name="Jorgensen S.L."/>
            <person name="Zaremba-Niedzwiedzka K."/>
            <person name="Martijn J."/>
            <person name="Lind A.E."/>
            <person name="van Eijk R."/>
            <person name="Schleper C."/>
            <person name="Guy L."/>
            <person name="Ettema T.J."/>
        </authorList>
    </citation>
    <scope>NUCLEOTIDE SEQUENCE</scope>
</reference>
<name>A0A0F9NMH1_9ZZZZ</name>
<protein>
    <submittedName>
        <fullName evidence="1">Uncharacterized protein</fullName>
    </submittedName>
</protein>
<gene>
    <name evidence="1" type="ORF">LCGC14_0949350</name>
</gene>
<evidence type="ECO:0000313" key="1">
    <source>
        <dbReference type="EMBL" id="KKN19069.1"/>
    </source>
</evidence>
<comment type="caution">
    <text evidence="1">The sequence shown here is derived from an EMBL/GenBank/DDBJ whole genome shotgun (WGS) entry which is preliminary data.</text>
</comment>
<dbReference type="AlphaFoldDB" id="A0A0F9NMH1"/>